<dbReference type="RefSeq" id="XP_022299760.1">
    <property type="nucleotide sequence ID" value="XM_022444052.1"/>
</dbReference>
<organism evidence="10 11">
    <name type="scientific">Crassostrea virginica</name>
    <name type="common">Eastern oyster</name>
    <dbReference type="NCBI Taxonomy" id="6565"/>
    <lineage>
        <taxon>Eukaryota</taxon>
        <taxon>Metazoa</taxon>
        <taxon>Spiralia</taxon>
        <taxon>Lophotrochozoa</taxon>
        <taxon>Mollusca</taxon>
        <taxon>Bivalvia</taxon>
        <taxon>Autobranchia</taxon>
        <taxon>Pteriomorphia</taxon>
        <taxon>Ostreida</taxon>
        <taxon>Ostreoidea</taxon>
        <taxon>Ostreidae</taxon>
        <taxon>Crassostrea</taxon>
    </lineage>
</organism>
<gene>
    <name evidence="11 12" type="primary">LOC111108275</name>
</gene>
<dbReference type="GO" id="GO:0005891">
    <property type="term" value="C:voltage-gated calcium channel complex"/>
    <property type="evidence" value="ECO:0007669"/>
    <property type="project" value="TreeGrafter"/>
</dbReference>
<dbReference type="GeneID" id="111108275"/>
<evidence type="ECO:0000256" key="7">
    <source>
        <dbReference type="ARBA" id="ARBA00023180"/>
    </source>
</evidence>
<keyword evidence="7" id="KW-0325">Glycoprotein</keyword>
<dbReference type="GO" id="GO:0005245">
    <property type="term" value="F:voltage-gated calcium channel activity"/>
    <property type="evidence" value="ECO:0007669"/>
    <property type="project" value="TreeGrafter"/>
</dbReference>
<keyword evidence="6" id="KW-0472">Membrane</keyword>
<evidence type="ECO:0000313" key="12">
    <source>
        <dbReference type="RefSeq" id="XP_022299760.1"/>
    </source>
</evidence>
<evidence type="ECO:0000256" key="4">
    <source>
        <dbReference type="ARBA" id="ARBA00022837"/>
    </source>
</evidence>
<comment type="subcellular location">
    <subcellularLocation>
        <location evidence="1">Membrane</location>
        <topology evidence="1">Single-pass type I membrane protein</topology>
    </subcellularLocation>
</comment>
<proteinExistence type="predicted"/>
<keyword evidence="10" id="KW-1185">Reference proteome</keyword>
<dbReference type="InterPro" id="IPR051173">
    <property type="entry name" value="Ca_channel_alpha-2/delta"/>
</dbReference>
<keyword evidence="3" id="KW-0732">Signal</keyword>
<protein>
    <submittedName>
        <fullName evidence="11 12">Voltage-dependent calcium channel subunit alpha-2/delta-4-like isoform X2</fullName>
    </submittedName>
</protein>
<evidence type="ECO:0000256" key="5">
    <source>
        <dbReference type="ARBA" id="ARBA00022989"/>
    </source>
</evidence>
<sequence length="162" mass="18647">MKNMTEAFGEEIKKLTFNLTAYETYSEMAHKHLTVPKEYDPQELVDNLAREIEALLETKVKAVEKLVKAAEDAKKDHEFRKHLQLEYVNNKKVLSQEDLKLMGMNTAMNSDIYAMINLTQDSLFNDVQVNPNYSTIHVPTNVYDQAPIILNGIQWSKKLTPC</sequence>
<dbReference type="Proteomes" id="UP000694844">
    <property type="component" value="Chromosome 8"/>
</dbReference>
<reference evidence="11 12" key="1">
    <citation type="submission" date="2025-04" db="UniProtKB">
        <authorList>
            <consortium name="RefSeq"/>
        </authorList>
    </citation>
    <scope>IDENTIFICATION</scope>
    <source>
        <tissue evidence="11 12">Whole sample</tissue>
    </source>
</reference>
<dbReference type="OrthoDB" id="10054666at2759"/>
<evidence type="ECO:0000259" key="9">
    <source>
        <dbReference type="Pfam" id="PF08399"/>
    </source>
</evidence>
<keyword evidence="4" id="KW-0106">Calcium</keyword>
<keyword evidence="8" id="KW-0175">Coiled coil</keyword>
<name>A0A8B8BAJ6_CRAVI</name>
<keyword evidence="5" id="KW-1133">Transmembrane helix</keyword>
<dbReference type="Pfam" id="PF08399">
    <property type="entry name" value="VWA_N"/>
    <property type="match status" value="1"/>
</dbReference>
<evidence type="ECO:0000256" key="2">
    <source>
        <dbReference type="ARBA" id="ARBA00022692"/>
    </source>
</evidence>
<dbReference type="PANTHER" id="PTHR10166:SF37">
    <property type="entry name" value="STOLID, ISOFORM H"/>
    <property type="match status" value="1"/>
</dbReference>
<evidence type="ECO:0000313" key="11">
    <source>
        <dbReference type="RefSeq" id="XP_022299759.1"/>
    </source>
</evidence>
<evidence type="ECO:0000313" key="10">
    <source>
        <dbReference type="Proteomes" id="UP000694844"/>
    </source>
</evidence>
<dbReference type="AlphaFoldDB" id="A0A8B8BAJ6"/>
<evidence type="ECO:0000256" key="1">
    <source>
        <dbReference type="ARBA" id="ARBA00004479"/>
    </source>
</evidence>
<feature type="coiled-coil region" evidence="8">
    <location>
        <begin position="45"/>
        <end position="73"/>
    </location>
</feature>
<keyword evidence="2" id="KW-0812">Transmembrane</keyword>
<dbReference type="RefSeq" id="XP_022299759.1">
    <property type="nucleotide sequence ID" value="XM_022444051.1"/>
</dbReference>
<evidence type="ECO:0000256" key="6">
    <source>
        <dbReference type="ARBA" id="ARBA00023136"/>
    </source>
</evidence>
<dbReference type="InterPro" id="IPR013608">
    <property type="entry name" value="VWA_N"/>
</dbReference>
<evidence type="ECO:0000256" key="8">
    <source>
        <dbReference type="SAM" id="Coils"/>
    </source>
</evidence>
<accession>A0A8B8BAJ6</accession>
<feature type="domain" description="VWA N-terminal" evidence="9">
    <location>
        <begin position="70"/>
        <end position="159"/>
    </location>
</feature>
<dbReference type="PANTHER" id="PTHR10166">
    <property type="entry name" value="VOLTAGE-DEPENDENT CALCIUM CHANNEL SUBUNIT ALPHA-2/DELTA-RELATED"/>
    <property type="match status" value="1"/>
</dbReference>
<evidence type="ECO:0000256" key="3">
    <source>
        <dbReference type="ARBA" id="ARBA00022729"/>
    </source>
</evidence>